<gene>
    <name evidence="2" type="ORF">U7230_11295</name>
</gene>
<proteinExistence type="predicted"/>
<organism evidence="2 3">
    <name type="scientific">Carboxydichorda subterranea</name>
    <dbReference type="NCBI Taxonomy" id="3109565"/>
    <lineage>
        <taxon>Bacteria</taxon>
        <taxon>Bacillati</taxon>
        <taxon>Bacillota</taxon>
        <taxon>Limnochordia</taxon>
        <taxon>Limnochordales</taxon>
        <taxon>Geochordaceae</taxon>
        <taxon>Carboxydichorda</taxon>
    </lineage>
</organism>
<protein>
    <submittedName>
        <fullName evidence="2">Uncharacterized protein</fullName>
    </submittedName>
</protein>
<name>A0ABZ1BVH5_9FIRM</name>
<dbReference type="RefSeq" id="WP_324715943.1">
    <property type="nucleotide sequence ID" value="NZ_CP141615.1"/>
</dbReference>
<dbReference type="Proteomes" id="UP001332192">
    <property type="component" value="Chromosome"/>
</dbReference>
<accession>A0ABZ1BVH5</accession>
<keyword evidence="1" id="KW-1133">Transmembrane helix</keyword>
<sequence length="100" mass="10962">MTREAWLWISWSLVALYGACFSARELWPLATSALRRCRATSAWAGSGGIRAVARAQSLPLLQACGWLLAWVGLCSAWAALLLWGGSGIWDRHPLFQALFG</sequence>
<feature type="transmembrane region" description="Helical" evidence="1">
    <location>
        <begin position="60"/>
        <end position="83"/>
    </location>
</feature>
<keyword evidence="1" id="KW-0472">Membrane</keyword>
<dbReference type="EMBL" id="CP141615">
    <property type="protein sequence ID" value="WRP16671.1"/>
    <property type="molecule type" value="Genomic_DNA"/>
</dbReference>
<keyword evidence="1" id="KW-0812">Transmembrane</keyword>
<evidence type="ECO:0000313" key="3">
    <source>
        <dbReference type="Proteomes" id="UP001332192"/>
    </source>
</evidence>
<keyword evidence="3" id="KW-1185">Reference proteome</keyword>
<evidence type="ECO:0000256" key="1">
    <source>
        <dbReference type="SAM" id="Phobius"/>
    </source>
</evidence>
<evidence type="ECO:0000313" key="2">
    <source>
        <dbReference type="EMBL" id="WRP16671.1"/>
    </source>
</evidence>
<reference evidence="2 3" key="1">
    <citation type="journal article" date="2024" name="Front. Microbiol.">
        <title>Novel thermophilic genera Geochorda gen. nov. and Carboxydochorda gen. nov. from the deep terrestrial subsurface reveal the ecophysiological diversity in the class Limnochordia.</title>
        <authorList>
            <person name="Karnachuk O.V."/>
            <person name="Lukina A.P."/>
            <person name="Avakyan M.R."/>
            <person name="Kadnikov V.V."/>
            <person name="Begmatov S."/>
            <person name="Beletsky A.V."/>
            <person name="Vlasova K.G."/>
            <person name="Novikov A.A."/>
            <person name="Shcherbakova V.A."/>
            <person name="Mardanov A.V."/>
            <person name="Ravin N.V."/>
        </authorList>
    </citation>
    <scope>NUCLEOTIDE SEQUENCE [LARGE SCALE GENOMIC DNA]</scope>
    <source>
        <strain evidence="2 3">L945</strain>
    </source>
</reference>